<dbReference type="Proteomes" id="UP000593737">
    <property type="component" value="Chromosome"/>
</dbReference>
<dbReference type="EMBL" id="CP047423">
    <property type="protein sequence ID" value="QPD06286.1"/>
    <property type="molecule type" value="Genomic_DNA"/>
</dbReference>
<evidence type="ECO:0000313" key="1">
    <source>
        <dbReference type="EMBL" id="QPD06286.1"/>
    </source>
</evidence>
<dbReference type="KEGG" id="nkf:Nkreftii_004060"/>
<dbReference type="AlphaFoldDB" id="A0A7S8J1S2"/>
<reference evidence="1 2" key="1">
    <citation type="journal article" date="2020" name="ISME J.">
        <title>Enrichment and physiological characterization of a novel comammox Nitrospira indicates ammonium inhibition of complete nitrification.</title>
        <authorList>
            <person name="Sakoula D."/>
            <person name="Koch H."/>
            <person name="Frank J."/>
            <person name="Jetten M.S.M."/>
            <person name="van Kessel M.A.H.J."/>
            <person name="Lucker S."/>
        </authorList>
    </citation>
    <scope>NUCLEOTIDE SEQUENCE [LARGE SCALE GENOMIC DNA]</scope>
    <source>
        <strain evidence="1">Comreactor17</strain>
    </source>
</reference>
<proteinExistence type="predicted"/>
<dbReference type="Pfam" id="PF16785">
    <property type="entry name" value="SMBP"/>
    <property type="match status" value="1"/>
</dbReference>
<sequence length="129" mass="13854">MTRQHTRLALALTGVLATILTTGMPLQSAFGEGGARRDVVRQEQQNIKDAIMHATEAVEHGKQGHAEKLVTHAEASLQHAVRGGEDPHLGEAMTHLKEAIEHGKAGHTDVAAKHAETAVTHLSQISQIR</sequence>
<organism evidence="1 2">
    <name type="scientific">Candidatus Nitrospira kreftii</name>
    <dbReference type="NCBI Taxonomy" id="2652173"/>
    <lineage>
        <taxon>Bacteria</taxon>
        <taxon>Pseudomonadati</taxon>
        <taxon>Nitrospirota</taxon>
        <taxon>Nitrospiria</taxon>
        <taxon>Nitrospirales</taxon>
        <taxon>Nitrospiraceae</taxon>
        <taxon>Nitrospira</taxon>
    </lineage>
</organism>
<name>A0A7S8J1S2_9BACT</name>
<protein>
    <recommendedName>
        <fullName evidence="3">Metal-binding protein SmbP</fullName>
    </recommendedName>
</protein>
<dbReference type="InterPro" id="IPR031877">
    <property type="entry name" value="SmbP"/>
</dbReference>
<gene>
    <name evidence="1" type="ORF">Nkreftii_004060</name>
</gene>
<dbReference type="GO" id="GO:0046872">
    <property type="term" value="F:metal ion binding"/>
    <property type="evidence" value="ECO:0007669"/>
    <property type="project" value="InterPro"/>
</dbReference>
<accession>A0A7S8J1S2</accession>
<evidence type="ECO:0000313" key="2">
    <source>
        <dbReference type="Proteomes" id="UP000593737"/>
    </source>
</evidence>
<dbReference type="Gene3D" id="1.20.120.660">
    <property type="entry name" value="IL-4 antagonist (De novo design) like domain"/>
    <property type="match status" value="1"/>
</dbReference>
<dbReference type="CDD" id="cd13840">
    <property type="entry name" value="SMBP_like"/>
    <property type="match status" value="1"/>
</dbReference>
<evidence type="ECO:0008006" key="3">
    <source>
        <dbReference type="Google" id="ProtNLM"/>
    </source>
</evidence>